<reference evidence="1 2" key="1">
    <citation type="journal article" date="2016" name="Nat. Commun.">
        <title>Thousands of microbial genomes shed light on interconnected biogeochemical processes in an aquifer system.</title>
        <authorList>
            <person name="Anantharaman K."/>
            <person name="Brown C.T."/>
            <person name="Hug L.A."/>
            <person name="Sharon I."/>
            <person name="Castelle C.J."/>
            <person name="Probst A.J."/>
            <person name="Thomas B.C."/>
            <person name="Singh A."/>
            <person name="Wilkins M.J."/>
            <person name="Karaoz U."/>
            <person name="Brodie E.L."/>
            <person name="Williams K.H."/>
            <person name="Hubbard S.S."/>
            <person name="Banfield J.F."/>
        </authorList>
    </citation>
    <scope>NUCLEOTIDE SEQUENCE [LARGE SCALE GENOMIC DNA]</scope>
</reference>
<accession>A0A1F5FJG6</accession>
<evidence type="ECO:0008006" key="3">
    <source>
        <dbReference type="Google" id="ProtNLM"/>
    </source>
</evidence>
<dbReference type="SUPFAM" id="SSF158791">
    <property type="entry name" value="MgtE N-terminal domain-like"/>
    <property type="match status" value="1"/>
</dbReference>
<name>A0A1F5FJG6_9BACT</name>
<dbReference type="EMBL" id="MFAF01000001">
    <property type="protein sequence ID" value="OGD79767.1"/>
    <property type="molecule type" value="Genomic_DNA"/>
</dbReference>
<evidence type="ECO:0000313" key="2">
    <source>
        <dbReference type="Proteomes" id="UP000177187"/>
    </source>
</evidence>
<dbReference type="InterPro" id="IPR038076">
    <property type="entry name" value="MgtE_N_sf"/>
</dbReference>
<dbReference type="Gene3D" id="1.25.60.10">
    <property type="entry name" value="MgtE N-terminal domain-like"/>
    <property type="match status" value="1"/>
</dbReference>
<gene>
    <name evidence="1" type="ORF">A2Y64_00285</name>
</gene>
<dbReference type="Proteomes" id="UP000177187">
    <property type="component" value="Unassembled WGS sequence"/>
</dbReference>
<evidence type="ECO:0000313" key="1">
    <source>
        <dbReference type="EMBL" id="OGD79767.1"/>
    </source>
</evidence>
<dbReference type="AlphaFoldDB" id="A0A1F5FJG6"/>
<sequence>MAERLHGLLDGANSRGVRELVLESHPADLAGAFIVLDEEDQERLQELWPAEAVAPLLGETAEHFAADYLRASRRGSQRAPRPASTSIRDSRMPCYQYLIQA</sequence>
<organism evidence="1 2">
    <name type="scientific">Candidatus Coatesbacteria bacterium RBG_13_66_14</name>
    <dbReference type="NCBI Taxonomy" id="1817816"/>
    <lineage>
        <taxon>Bacteria</taxon>
        <taxon>Candidatus Coatesiibacteriota</taxon>
    </lineage>
</organism>
<comment type="caution">
    <text evidence="1">The sequence shown here is derived from an EMBL/GenBank/DDBJ whole genome shotgun (WGS) entry which is preliminary data.</text>
</comment>
<proteinExistence type="predicted"/>
<protein>
    <recommendedName>
        <fullName evidence="3">Magnesium transporter MgtE intracellular domain-containing protein</fullName>
    </recommendedName>
</protein>